<dbReference type="AlphaFoldDB" id="A0A937F5Y5"/>
<name>A0A937F5Y5_9BACT</name>
<proteinExistence type="predicted"/>
<evidence type="ECO:0000313" key="1">
    <source>
        <dbReference type="EMBL" id="MBL3654618.1"/>
    </source>
</evidence>
<keyword evidence="2" id="KW-1185">Reference proteome</keyword>
<protein>
    <submittedName>
        <fullName evidence="1">Uncharacterized protein</fullName>
    </submittedName>
</protein>
<sequence length="295" mass="33831">MQKIVIFTLAVALGTFIPTLAQKTSDLRYQSAYEKNFIESYLKYKAENPLNLLLAPDESMTSHLASEADQILKDFLSRYEQKISSDKISGKHLAQLFYKVHRKFLKRYVQYSTLGQTLRNGNYDCLSGTAFYAVILKRLDVPFEIIETNYHIYLQIETDQGLALMESTDPLYGYISNPTEIKERLKDFEKSATRKIDPAQHEFNYTINKPTSIMGLAGLQYFNLAVNSFNQKKFKESLSHLEKANIFYNSERIVEFGALVGTHILESGQYSAPDKEIMIARIQRLINSDLTVASR</sequence>
<gene>
    <name evidence="1" type="ORF">JL102_00635</name>
</gene>
<organism evidence="1 2">
    <name type="scientific">Fulvivirga sediminis</name>
    <dbReference type="NCBI Taxonomy" id="2803949"/>
    <lineage>
        <taxon>Bacteria</taxon>
        <taxon>Pseudomonadati</taxon>
        <taxon>Bacteroidota</taxon>
        <taxon>Cytophagia</taxon>
        <taxon>Cytophagales</taxon>
        <taxon>Fulvivirgaceae</taxon>
        <taxon>Fulvivirga</taxon>
    </lineage>
</organism>
<dbReference type="RefSeq" id="WP_202241577.1">
    <property type="nucleotide sequence ID" value="NZ_JAESIY010000001.1"/>
</dbReference>
<evidence type="ECO:0000313" key="2">
    <source>
        <dbReference type="Proteomes" id="UP000659388"/>
    </source>
</evidence>
<comment type="caution">
    <text evidence="1">The sequence shown here is derived from an EMBL/GenBank/DDBJ whole genome shotgun (WGS) entry which is preliminary data.</text>
</comment>
<accession>A0A937F5Y5</accession>
<dbReference type="Proteomes" id="UP000659388">
    <property type="component" value="Unassembled WGS sequence"/>
</dbReference>
<reference evidence="1" key="1">
    <citation type="submission" date="2021-01" db="EMBL/GenBank/DDBJ databases">
        <title>Fulvivirga kasyanovii gen. nov., sp nov., a novel member of the phylum Bacteroidetes isolated from seawater in a mussel farm.</title>
        <authorList>
            <person name="Zhao L.-H."/>
            <person name="Wang Z.-J."/>
        </authorList>
    </citation>
    <scope>NUCLEOTIDE SEQUENCE</scope>
    <source>
        <strain evidence="1">2943</strain>
    </source>
</reference>
<dbReference type="EMBL" id="JAESIY010000001">
    <property type="protein sequence ID" value="MBL3654618.1"/>
    <property type="molecule type" value="Genomic_DNA"/>
</dbReference>